<keyword evidence="3 5" id="KW-1133">Transmembrane helix</keyword>
<feature type="transmembrane region" description="Helical" evidence="5">
    <location>
        <begin position="176"/>
        <end position="194"/>
    </location>
</feature>
<keyword evidence="8" id="KW-1185">Reference proteome</keyword>
<dbReference type="InterPro" id="IPR004342">
    <property type="entry name" value="EXS_C"/>
</dbReference>
<dbReference type="PROSITE" id="PS51380">
    <property type="entry name" value="EXS"/>
    <property type="match status" value="1"/>
</dbReference>
<feature type="transmembrane region" description="Helical" evidence="5">
    <location>
        <begin position="116"/>
        <end position="136"/>
    </location>
</feature>
<accession>A0AB34JYS2</accession>
<dbReference type="GO" id="GO:0005886">
    <property type="term" value="C:plasma membrane"/>
    <property type="evidence" value="ECO:0007669"/>
    <property type="project" value="TreeGrafter"/>
</dbReference>
<dbReference type="AlphaFoldDB" id="A0AB34JYS2"/>
<dbReference type="GO" id="GO:0016036">
    <property type="term" value="P:cellular response to phosphate starvation"/>
    <property type="evidence" value="ECO:0007669"/>
    <property type="project" value="TreeGrafter"/>
</dbReference>
<keyword evidence="2 5" id="KW-0812">Transmembrane</keyword>
<dbReference type="GO" id="GO:0005794">
    <property type="term" value="C:Golgi apparatus"/>
    <property type="evidence" value="ECO:0007669"/>
    <property type="project" value="TreeGrafter"/>
</dbReference>
<protein>
    <recommendedName>
        <fullName evidence="6">EXS domain-containing protein</fullName>
    </recommendedName>
</protein>
<dbReference type="GO" id="GO:0006817">
    <property type="term" value="P:phosphate ion transport"/>
    <property type="evidence" value="ECO:0007669"/>
    <property type="project" value="TreeGrafter"/>
</dbReference>
<evidence type="ECO:0000256" key="3">
    <source>
        <dbReference type="ARBA" id="ARBA00022989"/>
    </source>
</evidence>
<dbReference type="EMBL" id="JBGBPQ010000004">
    <property type="protein sequence ID" value="KAL1525399.1"/>
    <property type="molecule type" value="Genomic_DNA"/>
</dbReference>
<feature type="domain" description="EXS" evidence="6">
    <location>
        <begin position="246"/>
        <end position="445"/>
    </location>
</feature>
<comment type="caution">
    <text evidence="7">The sequence shown here is derived from an EMBL/GenBank/DDBJ whole genome shotgun (WGS) entry which is preliminary data.</text>
</comment>
<feature type="transmembrane region" description="Helical" evidence="5">
    <location>
        <begin position="29"/>
        <end position="54"/>
    </location>
</feature>
<keyword evidence="4 5" id="KW-0472">Membrane</keyword>
<feature type="transmembrane region" description="Helical" evidence="5">
    <location>
        <begin position="148"/>
        <end position="164"/>
    </location>
</feature>
<evidence type="ECO:0000256" key="1">
    <source>
        <dbReference type="ARBA" id="ARBA00004141"/>
    </source>
</evidence>
<feature type="transmembrane region" description="Helical" evidence="5">
    <location>
        <begin position="74"/>
        <end position="95"/>
    </location>
</feature>
<dbReference type="Pfam" id="PF03124">
    <property type="entry name" value="EXS"/>
    <property type="match status" value="1"/>
</dbReference>
<dbReference type="Proteomes" id="UP001515480">
    <property type="component" value="Unassembled WGS sequence"/>
</dbReference>
<evidence type="ECO:0000259" key="6">
    <source>
        <dbReference type="PROSITE" id="PS51380"/>
    </source>
</evidence>
<sequence>MEPVPITVMDGLGQEKLQEVTVDVLKNRFFVLGLQTGMAMQMFVVSTIMMMVCYGHDSKTSGAILLFSHEYYPLFRALFLICFFGVFHGVCLYIWKRCGINYRVLLGVPHSHNYHSVIRGFFTVITVVFSTFALYVLTLTVELTSDRHVWPASAAILSLVYLFSPWDWMPSWYDRFQRYSLLVTIGYVLVTPMYRTTFARTFVADILTSMPKVFLDVHFTSCVYAYGNVFQNTSLWAEIVPDACTSSNPTYNTIRFVLSVFPFWIRLLQCLRAFVETRKIRHNANALKYCTSIAVVVLSNLAPESAAWVTMSVLSTVCAFCWDVLMDWGHGPAALRAQLHGERFGSPSDAPFLRPFRLYPTWCYYAAFGTNAIARMGWAILISPNQAVVQQHFILLIGCIEMLRRAQWAIFRLEWEQIHLIGNSSAAESMLALRARHAAQSGVSKAEAAHGALAAAVQSSVIENKFMSATRYVLLEQ</sequence>
<reference evidence="7 8" key="1">
    <citation type="journal article" date="2024" name="Science">
        <title>Giant polyketide synthase enzymes in the biosynthesis of giant marine polyether toxins.</title>
        <authorList>
            <person name="Fallon T.R."/>
            <person name="Shende V.V."/>
            <person name="Wierzbicki I.H."/>
            <person name="Pendleton A.L."/>
            <person name="Watervoot N.F."/>
            <person name="Auber R.P."/>
            <person name="Gonzalez D.J."/>
            <person name="Wisecaver J.H."/>
            <person name="Moore B.S."/>
        </authorList>
    </citation>
    <scope>NUCLEOTIDE SEQUENCE [LARGE SCALE GENOMIC DNA]</scope>
    <source>
        <strain evidence="7 8">12B1</strain>
    </source>
</reference>
<evidence type="ECO:0000256" key="4">
    <source>
        <dbReference type="ARBA" id="ARBA00023136"/>
    </source>
</evidence>
<name>A0AB34JYS2_PRYPA</name>
<dbReference type="GO" id="GO:0000822">
    <property type="term" value="F:inositol hexakisphosphate binding"/>
    <property type="evidence" value="ECO:0007669"/>
    <property type="project" value="TreeGrafter"/>
</dbReference>
<dbReference type="PANTHER" id="PTHR10783:SF103">
    <property type="entry name" value="SOLUTE CARRIER FAMILY 53 MEMBER 1"/>
    <property type="match status" value="1"/>
</dbReference>
<comment type="subcellular location">
    <subcellularLocation>
        <location evidence="1">Membrane</location>
        <topology evidence="1">Multi-pass membrane protein</topology>
    </subcellularLocation>
</comment>
<proteinExistence type="predicted"/>
<gene>
    <name evidence="7" type="ORF">AB1Y20_020258</name>
</gene>
<evidence type="ECO:0000256" key="5">
    <source>
        <dbReference type="SAM" id="Phobius"/>
    </source>
</evidence>
<evidence type="ECO:0000313" key="7">
    <source>
        <dbReference type="EMBL" id="KAL1525399.1"/>
    </source>
</evidence>
<dbReference type="PANTHER" id="PTHR10783">
    <property type="entry name" value="XENOTROPIC AND POLYTROPIC RETROVIRUS RECEPTOR 1-RELATED"/>
    <property type="match status" value="1"/>
</dbReference>
<organism evidence="7 8">
    <name type="scientific">Prymnesium parvum</name>
    <name type="common">Toxic golden alga</name>
    <dbReference type="NCBI Taxonomy" id="97485"/>
    <lineage>
        <taxon>Eukaryota</taxon>
        <taxon>Haptista</taxon>
        <taxon>Haptophyta</taxon>
        <taxon>Prymnesiophyceae</taxon>
        <taxon>Prymnesiales</taxon>
        <taxon>Prymnesiaceae</taxon>
        <taxon>Prymnesium</taxon>
    </lineage>
</organism>
<evidence type="ECO:0000313" key="8">
    <source>
        <dbReference type="Proteomes" id="UP001515480"/>
    </source>
</evidence>
<evidence type="ECO:0000256" key="2">
    <source>
        <dbReference type="ARBA" id="ARBA00022692"/>
    </source>
</evidence>